<sequence length="105" mass="11858">MKKISGVSLFLLFFILGTFLFSTAASAYIDPSAMTYIVQVIVGIIIASGAAIGFYFKKIKRKLKKEDKPQEIDLALESENFENDEEFDINRLTEEEVNQLNGKNE</sequence>
<protein>
    <submittedName>
        <fullName evidence="2">Uncharacterized protein</fullName>
    </submittedName>
</protein>
<feature type="transmembrane region" description="Helical" evidence="1">
    <location>
        <begin position="36"/>
        <end position="56"/>
    </location>
</feature>
<reference evidence="2" key="1">
    <citation type="submission" date="2019-08" db="EMBL/GenBank/DDBJ databases">
        <authorList>
            <person name="Kucharzyk K."/>
            <person name="Murdoch R.W."/>
            <person name="Higgins S."/>
            <person name="Loffler F."/>
        </authorList>
    </citation>
    <scope>NUCLEOTIDE SEQUENCE</scope>
</reference>
<evidence type="ECO:0000256" key="1">
    <source>
        <dbReference type="SAM" id="Phobius"/>
    </source>
</evidence>
<accession>A0A645IR39</accession>
<evidence type="ECO:0000313" key="2">
    <source>
        <dbReference type="EMBL" id="MPN52799.1"/>
    </source>
</evidence>
<keyword evidence="1" id="KW-1133">Transmembrane helix</keyword>
<organism evidence="2">
    <name type="scientific">bioreactor metagenome</name>
    <dbReference type="NCBI Taxonomy" id="1076179"/>
    <lineage>
        <taxon>unclassified sequences</taxon>
        <taxon>metagenomes</taxon>
        <taxon>ecological metagenomes</taxon>
    </lineage>
</organism>
<dbReference type="EMBL" id="VSSQ01119246">
    <property type="protein sequence ID" value="MPN52799.1"/>
    <property type="molecule type" value="Genomic_DNA"/>
</dbReference>
<keyword evidence="1" id="KW-0812">Transmembrane</keyword>
<comment type="caution">
    <text evidence="2">The sequence shown here is derived from an EMBL/GenBank/DDBJ whole genome shotgun (WGS) entry which is preliminary data.</text>
</comment>
<gene>
    <name evidence="2" type="ORF">SDC9_200462</name>
</gene>
<dbReference type="AlphaFoldDB" id="A0A645IR39"/>
<keyword evidence="1" id="KW-0472">Membrane</keyword>
<proteinExistence type="predicted"/>
<name>A0A645IR39_9ZZZZ</name>